<keyword evidence="3" id="KW-1185">Reference proteome</keyword>
<feature type="compositionally biased region" description="Basic and acidic residues" evidence="1">
    <location>
        <begin position="193"/>
        <end position="204"/>
    </location>
</feature>
<feature type="compositionally biased region" description="Pro residues" evidence="1">
    <location>
        <begin position="219"/>
        <end position="228"/>
    </location>
</feature>
<dbReference type="EMBL" id="LAVV01002788">
    <property type="protein sequence ID" value="KNZ62591.1"/>
    <property type="molecule type" value="Genomic_DNA"/>
</dbReference>
<dbReference type="AlphaFoldDB" id="A0A0L6VPF3"/>
<feature type="compositionally biased region" description="Polar residues" evidence="1">
    <location>
        <begin position="10"/>
        <end position="55"/>
    </location>
</feature>
<comment type="caution">
    <text evidence="2">The sequence shown here is derived from an EMBL/GenBank/DDBJ whole genome shotgun (WGS) entry which is preliminary data.</text>
</comment>
<evidence type="ECO:0000313" key="3">
    <source>
        <dbReference type="Proteomes" id="UP000037035"/>
    </source>
</evidence>
<protein>
    <submittedName>
        <fullName evidence="2">Uncharacterized protein</fullName>
    </submittedName>
</protein>
<organism evidence="2 3">
    <name type="scientific">Puccinia sorghi</name>
    <dbReference type="NCBI Taxonomy" id="27349"/>
    <lineage>
        <taxon>Eukaryota</taxon>
        <taxon>Fungi</taxon>
        <taxon>Dikarya</taxon>
        <taxon>Basidiomycota</taxon>
        <taxon>Pucciniomycotina</taxon>
        <taxon>Pucciniomycetes</taxon>
        <taxon>Pucciniales</taxon>
        <taxon>Pucciniaceae</taxon>
        <taxon>Puccinia</taxon>
    </lineage>
</organism>
<accession>A0A0L6VPF3</accession>
<dbReference type="Proteomes" id="UP000037035">
    <property type="component" value="Unassembled WGS sequence"/>
</dbReference>
<proteinExistence type="predicted"/>
<evidence type="ECO:0000256" key="1">
    <source>
        <dbReference type="SAM" id="MobiDB-lite"/>
    </source>
</evidence>
<dbReference type="VEuPathDB" id="FungiDB:VP01_1250g6"/>
<name>A0A0L6VPF3_9BASI</name>
<evidence type="ECO:0000313" key="2">
    <source>
        <dbReference type="EMBL" id="KNZ62591.1"/>
    </source>
</evidence>
<feature type="compositionally biased region" description="Low complexity" evidence="1">
    <location>
        <begin position="82"/>
        <end position="93"/>
    </location>
</feature>
<feature type="region of interest" description="Disordered" evidence="1">
    <location>
        <begin position="1"/>
        <end position="228"/>
    </location>
</feature>
<feature type="compositionally biased region" description="Polar residues" evidence="1">
    <location>
        <begin position="118"/>
        <end position="127"/>
    </location>
</feature>
<reference evidence="2 3" key="1">
    <citation type="submission" date="2015-08" db="EMBL/GenBank/DDBJ databases">
        <title>Next Generation Sequencing and Analysis of the Genome of Puccinia sorghi L Schw, the Causal Agent of Maize Common Rust.</title>
        <authorList>
            <person name="Rochi L."/>
            <person name="Burguener G."/>
            <person name="Darino M."/>
            <person name="Turjanski A."/>
            <person name="Kreff E."/>
            <person name="Dieguez M.J."/>
            <person name="Sacco F."/>
        </authorList>
    </citation>
    <scope>NUCLEOTIDE SEQUENCE [LARGE SCALE GENOMIC DNA]</scope>
    <source>
        <strain evidence="2 3">RO10H11247</strain>
    </source>
</reference>
<sequence>MCVQKKKKSATGTGPSSSQKLGLGRTTSVHGKSQKSPLFNTPLLRTTSSVNSSSRGAAAAPSLSSDPRRLAGTSQENRPQPTLGSTGTSRTTTIGPQKPMASTPRQVERPAAGVPTATAGQSKPTATGSSSRRRGVSPGPGHTNGTVVAFNPRVKAVPPESDNDPPPPPRPPSRNTRPPARSALKTPPPASDKILHTPIDHPSLDDITQINTHRNRATPKPPSPSDAN</sequence>
<gene>
    <name evidence="2" type="ORF">VP01_1250g6</name>
</gene>